<reference evidence="3" key="2">
    <citation type="submission" date="2024-04" db="EMBL/GenBank/DDBJ databases">
        <authorList>
            <person name="Chen Y."/>
            <person name="Shah S."/>
            <person name="Dougan E. K."/>
            <person name="Thang M."/>
            <person name="Chan C."/>
        </authorList>
    </citation>
    <scope>NUCLEOTIDE SEQUENCE [LARGE SCALE GENOMIC DNA]</scope>
</reference>
<dbReference type="Proteomes" id="UP001152797">
    <property type="component" value="Unassembled WGS sequence"/>
</dbReference>
<sequence>MAEVPAAVPAGPVTMVCKLCGLKYDPSAGRMHGRTFKCTPCDSAERNVRRNLGEHKPLNEWENSECEAFFKRLHAAKAKDPRESEEYGCTVYKLPIKKLRWKETFETEEAKLLQKEKECAQKKQAKGKKNAGADADELDVPMAAQGEGKKSEAKAEENDEKQAARERKKMLQSNEKIANLAARAVGPLTAAATSLTKLMEKAEPHRESIEPGVFTCAEDVLAKVTPWSTAAREAMNQQDVNKNGSPEACVALESLPFSGEEMKLAMKTNAEAAKALRAAIPKRAAAKSKAKENTQDDGAKNAEEPKPKRRRAKSAAEVAVQINFDVFELNTPLLGTRGQDLRWKIEKLHRPLSETLTEAAQKRKTSKQTPCEGVASLDEQFSALRQIRTLTQAECREVVALLHEDDAGRKTCSRLSQVHPKALPCLRELRVATDDGVLTVYYMSLAEMVQTKVNTCPFYAESVRRIRDLDSRHVRFVLYADDTQGGNTLNAVATRKATLIYGLFLDFPVHYLENMWLTLCICKASDVAKCRGGLAAVLSALMEAYQQEVDMGLCIDIEGDPTLLFIPKIQFIADHDCIRAATGCKGAAAIKPCVKCKNVLALNRDTAVPGHIDIKCSDPKMFVPMTQGMVEEAARLLESQPNKKKLEEAEKFLGFKFETMKEGPLLRPSLKGWFSIEEIMYDSFHHYFSNGLIAHELGLWFSVLSTEKIATLQQIQTYVKLGWEVTKGGQFVAPSPLQLFDDKLWKLHQDFRGDGQSCLCTLPLCIAFQEDMLRGRIERLTPVLNSLKKLYEVVLSPKIKTRSAITQHAAETSTSAYDSV</sequence>
<feature type="region of interest" description="Disordered" evidence="1">
    <location>
        <begin position="144"/>
        <end position="169"/>
    </location>
</feature>
<name>A0A9P1GAK9_9DINO</name>
<proteinExistence type="predicted"/>
<dbReference type="AlphaFoldDB" id="A0A9P1GAK9"/>
<dbReference type="EMBL" id="CAMXCT030003237">
    <property type="protein sequence ID" value="CAL4790594.1"/>
    <property type="molecule type" value="Genomic_DNA"/>
</dbReference>
<dbReference type="EMBL" id="CAMXCT010003237">
    <property type="protein sequence ID" value="CAI4003282.1"/>
    <property type="molecule type" value="Genomic_DNA"/>
</dbReference>
<dbReference type="EMBL" id="CAMXCT020003237">
    <property type="protein sequence ID" value="CAL1156657.1"/>
    <property type="molecule type" value="Genomic_DNA"/>
</dbReference>
<keyword evidence="4" id="KW-1185">Reference proteome</keyword>
<gene>
    <name evidence="2" type="ORF">C1SCF055_LOCUS29162</name>
</gene>
<reference evidence="2" key="1">
    <citation type="submission" date="2022-10" db="EMBL/GenBank/DDBJ databases">
        <authorList>
            <person name="Chen Y."/>
            <person name="Dougan E. K."/>
            <person name="Chan C."/>
            <person name="Rhodes N."/>
            <person name="Thang M."/>
        </authorList>
    </citation>
    <scope>NUCLEOTIDE SEQUENCE</scope>
</reference>
<protein>
    <submittedName>
        <fullName evidence="2">Uncharacterized protein</fullName>
    </submittedName>
</protein>
<feature type="compositionally biased region" description="Basic and acidic residues" evidence="1">
    <location>
        <begin position="289"/>
        <end position="306"/>
    </location>
</feature>
<evidence type="ECO:0000256" key="1">
    <source>
        <dbReference type="SAM" id="MobiDB-lite"/>
    </source>
</evidence>
<evidence type="ECO:0000313" key="4">
    <source>
        <dbReference type="Proteomes" id="UP001152797"/>
    </source>
</evidence>
<feature type="region of interest" description="Disordered" evidence="1">
    <location>
        <begin position="283"/>
        <end position="314"/>
    </location>
</feature>
<evidence type="ECO:0000313" key="2">
    <source>
        <dbReference type="EMBL" id="CAI4003282.1"/>
    </source>
</evidence>
<evidence type="ECO:0000313" key="3">
    <source>
        <dbReference type="EMBL" id="CAL1156657.1"/>
    </source>
</evidence>
<comment type="caution">
    <text evidence="2">The sequence shown here is derived from an EMBL/GenBank/DDBJ whole genome shotgun (WGS) entry which is preliminary data.</text>
</comment>
<accession>A0A9P1GAK9</accession>
<organism evidence="2">
    <name type="scientific">Cladocopium goreaui</name>
    <dbReference type="NCBI Taxonomy" id="2562237"/>
    <lineage>
        <taxon>Eukaryota</taxon>
        <taxon>Sar</taxon>
        <taxon>Alveolata</taxon>
        <taxon>Dinophyceae</taxon>
        <taxon>Suessiales</taxon>
        <taxon>Symbiodiniaceae</taxon>
        <taxon>Cladocopium</taxon>
    </lineage>
</organism>
<feature type="compositionally biased region" description="Basic and acidic residues" evidence="1">
    <location>
        <begin position="147"/>
        <end position="165"/>
    </location>
</feature>